<dbReference type="Pfam" id="PF01471">
    <property type="entry name" value="PG_binding_1"/>
    <property type="match status" value="1"/>
</dbReference>
<dbReference type="InterPro" id="IPR036366">
    <property type="entry name" value="PGBDSf"/>
</dbReference>
<dbReference type="SUPFAM" id="SSF47090">
    <property type="entry name" value="PGBD-like"/>
    <property type="match status" value="1"/>
</dbReference>
<gene>
    <name evidence="2" type="ORF">ENV62_07735</name>
</gene>
<dbReference type="InterPro" id="IPR002477">
    <property type="entry name" value="Peptidoglycan-bd-like"/>
</dbReference>
<dbReference type="EMBL" id="DTHB01000049">
    <property type="protein sequence ID" value="HGB15109.1"/>
    <property type="molecule type" value="Genomic_DNA"/>
</dbReference>
<comment type="caution">
    <text evidence="2">The sequence shown here is derived from an EMBL/GenBank/DDBJ whole genome shotgun (WGS) entry which is preliminary data.</text>
</comment>
<feature type="domain" description="Peptidoglycan binding-like" evidence="1">
    <location>
        <begin position="9"/>
        <end position="65"/>
    </location>
</feature>
<dbReference type="AlphaFoldDB" id="A0A7C3WI03"/>
<dbReference type="InterPro" id="IPR036365">
    <property type="entry name" value="PGBD-like_sf"/>
</dbReference>
<sequence length="317" mass="36160">MPFYRRGSQGPEVTQIQRRLRDLGLYLGPLDGDFGGGTEIAVKAFQRRENLTVDGIVGPETWGRLFPREPEIPVPAVTAADLAYRCLALTGSFETGQPPPDCFAGLSGDFDNQGVSFGALQWNFGQQSLQPLLQELDQAYPYLFPEIFGEYLGELRQMLQEPLALQLEWARSIQYGHHRVREPWRGMFKTLGRRDECQSIQLKYAQKAYAKALEWCREYEVRSERAVALMFDIRVQNGSIPGFVKEQIFWDFQRLGSPDEVARLKIIATRRAEAAHPRWVEDVRARKLTVAAGQGQVHGRFYHLEEQFGIRLDPALT</sequence>
<name>A0A7C3WI03_9BACT</name>
<evidence type="ECO:0000313" key="2">
    <source>
        <dbReference type="EMBL" id="HGB15109.1"/>
    </source>
</evidence>
<dbReference type="Gene3D" id="1.10.101.10">
    <property type="entry name" value="PGBD-like superfamily/PGBD"/>
    <property type="match status" value="1"/>
</dbReference>
<accession>A0A7C3WI03</accession>
<evidence type="ECO:0000259" key="1">
    <source>
        <dbReference type="Pfam" id="PF01471"/>
    </source>
</evidence>
<organism evidence="2">
    <name type="scientific">Desulfobacca acetoxidans</name>
    <dbReference type="NCBI Taxonomy" id="60893"/>
    <lineage>
        <taxon>Bacteria</taxon>
        <taxon>Pseudomonadati</taxon>
        <taxon>Thermodesulfobacteriota</taxon>
        <taxon>Desulfobaccia</taxon>
        <taxon>Desulfobaccales</taxon>
        <taxon>Desulfobaccaceae</taxon>
        <taxon>Desulfobacca</taxon>
    </lineage>
</organism>
<proteinExistence type="predicted"/>
<reference evidence="2" key="1">
    <citation type="journal article" date="2020" name="mSystems">
        <title>Genome- and Community-Level Interaction Insights into Carbon Utilization and Element Cycling Functions of Hydrothermarchaeota in Hydrothermal Sediment.</title>
        <authorList>
            <person name="Zhou Z."/>
            <person name="Liu Y."/>
            <person name="Xu W."/>
            <person name="Pan J."/>
            <person name="Luo Z.H."/>
            <person name="Li M."/>
        </authorList>
    </citation>
    <scope>NUCLEOTIDE SEQUENCE [LARGE SCALE GENOMIC DNA]</scope>
    <source>
        <strain evidence="2">SpSt-776</strain>
    </source>
</reference>
<protein>
    <submittedName>
        <fullName evidence="2">Peptidoglycan-binding protein</fullName>
    </submittedName>
</protein>